<proteinExistence type="predicted"/>
<organism evidence="2 3">
    <name type="scientific">Nocardiopsis tropica</name>
    <dbReference type="NCBI Taxonomy" id="109330"/>
    <lineage>
        <taxon>Bacteria</taxon>
        <taxon>Bacillati</taxon>
        <taxon>Actinomycetota</taxon>
        <taxon>Actinomycetes</taxon>
        <taxon>Streptosporangiales</taxon>
        <taxon>Nocardiopsidaceae</taxon>
        <taxon>Nocardiopsis</taxon>
    </lineage>
</organism>
<evidence type="ECO:0000256" key="1">
    <source>
        <dbReference type="SAM" id="MobiDB-lite"/>
    </source>
</evidence>
<dbReference type="Proteomes" id="UP001432401">
    <property type="component" value="Unassembled WGS sequence"/>
</dbReference>
<gene>
    <name evidence="2" type="ORF">ABUK86_07630</name>
</gene>
<keyword evidence="3" id="KW-1185">Reference proteome</keyword>
<sequence length="108" mass="12438">MVMPPLCVEARLDACGRRRACVLDRGHDGDHQDLKGESWEPPGVTLARLKKVWGHTHRIVWTGTLWVATAHSRAVPWRTEVEPTPAQLEERLRRRHGQRDVPEQRKPV</sequence>
<evidence type="ECO:0000313" key="2">
    <source>
        <dbReference type="EMBL" id="MES0833639.1"/>
    </source>
</evidence>
<evidence type="ECO:0008006" key="4">
    <source>
        <dbReference type="Google" id="ProtNLM"/>
    </source>
</evidence>
<reference evidence="2 3" key="1">
    <citation type="submission" date="2024-06" db="EMBL/GenBank/DDBJ databases">
        <authorList>
            <person name="Bataeva Y.V."/>
            <person name="Grigorian L.N."/>
            <person name="Solomentsev V.I."/>
        </authorList>
    </citation>
    <scope>NUCLEOTIDE SEQUENCE [LARGE SCALE GENOMIC DNA]</scope>
    <source>
        <strain evidence="3">SCPM-O-B-12605 (RCAM04882)</strain>
    </source>
</reference>
<feature type="region of interest" description="Disordered" evidence="1">
    <location>
        <begin position="78"/>
        <end position="108"/>
    </location>
</feature>
<evidence type="ECO:0000313" key="3">
    <source>
        <dbReference type="Proteomes" id="UP001432401"/>
    </source>
</evidence>
<dbReference type="EMBL" id="JBEQNB010000004">
    <property type="protein sequence ID" value="MES0833639.1"/>
    <property type="molecule type" value="Genomic_DNA"/>
</dbReference>
<feature type="compositionally biased region" description="Basic and acidic residues" evidence="1">
    <location>
        <begin position="88"/>
        <end position="108"/>
    </location>
</feature>
<comment type="caution">
    <text evidence="2">The sequence shown here is derived from an EMBL/GenBank/DDBJ whole genome shotgun (WGS) entry which is preliminary data.</text>
</comment>
<dbReference type="RefSeq" id="WP_352983011.1">
    <property type="nucleotide sequence ID" value="NZ_JBEQNB010000004.1"/>
</dbReference>
<name>A0ABV1ZTJ6_9ACTN</name>
<accession>A0ABV1ZTJ6</accession>
<protein>
    <recommendedName>
        <fullName evidence="4">Transposase</fullName>
    </recommendedName>
</protein>